<evidence type="ECO:0008006" key="5">
    <source>
        <dbReference type="Google" id="ProtNLM"/>
    </source>
</evidence>
<feature type="transmembrane region" description="Helical" evidence="2">
    <location>
        <begin position="99"/>
        <end position="115"/>
    </location>
</feature>
<evidence type="ECO:0000313" key="4">
    <source>
        <dbReference type="Proteomes" id="UP000037773"/>
    </source>
</evidence>
<keyword evidence="2" id="KW-0812">Transmembrane</keyword>
<dbReference type="AlphaFoldDB" id="A0A0M8QNB7"/>
<proteinExistence type="predicted"/>
<dbReference type="EMBL" id="LGCN01000203">
    <property type="protein sequence ID" value="KOT36803.1"/>
    <property type="molecule type" value="Genomic_DNA"/>
</dbReference>
<organism evidence="3 4">
    <name type="scientific">Streptomyces caelestis</name>
    <dbReference type="NCBI Taxonomy" id="36816"/>
    <lineage>
        <taxon>Bacteria</taxon>
        <taxon>Bacillati</taxon>
        <taxon>Actinomycetota</taxon>
        <taxon>Actinomycetes</taxon>
        <taxon>Kitasatosporales</taxon>
        <taxon>Streptomycetaceae</taxon>
        <taxon>Streptomyces</taxon>
    </lineage>
</organism>
<accession>A0A0M8QNB7</accession>
<dbReference type="OrthoDB" id="4277458at2"/>
<feature type="region of interest" description="Disordered" evidence="1">
    <location>
        <begin position="1"/>
        <end position="36"/>
    </location>
</feature>
<keyword evidence="2" id="KW-0472">Membrane</keyword>
<evidence type="ECO:0000256" key="2">
    <source>
        <dbReference type="SAM" id="Phobius"/>
    </source>
</evidence>
<comment type="caution">
    <text evidence="3">The sequence shown here is derived from an EMBL/GenBank/DDBJ whole genome shotgun (WGS) entry which is preliminary data.</text>
</comment>
<reference evidence="3 4" key="1">
    <citation type="submission" date="2015-07" db="EMBL/GenBank/DDBJ databases">
        <authorList>
            <person name="Noorani M."/>
        </authorList>
    </citation>
    <scope>NUCLEOTIDE SEQUENCE [LARGE SCALE GENOMIC DNA]</scope>
    <source>
        <strain evidence="3 4">NRRL B-24567</strain>
    </source>
</reference>
<evidence type="ECO:0000256" key="1">
    <source>
        <dbReference type="SAM" id="MobiDB-lite"/>
    </source>
</evidence>
<dbReference type="Proteomes" id="UP000037773">
    <property type="component" value="Unassembled WGS sequence"/>
</dbReference>
<dbReference type="InterPro" id="IPR022062">
    <property type="entry name" value="DUF3618"/>
</dbReference>
<sequence>MTHDVRRAGSPAGAHVDPDAEAAATGRGAKGPDELRRQIERTRHELGDTVEELAGKMDVKGRARAKAEDLRDRAGAMTVQMRSSAAHAGKAGARYRKPAAIAGAVIALVTGAVMVRRHRC</sequence>
<dbReference type="PATRIC" id="fig|36816.3.peg.4717"/>
<evidence type="ECO:0000313" key="3">
    <source>
        <dbReference type="EMBL" id="KOT36803.1"/>
    </source>
</evidence>
<keyword evidence="4" id="KW-1185">Reference proteome</keyword>
<gene>
    <name evidence="3" type="ORF">ADK41_21800</name>
</gene>
<dbReference type="RefSeq" id="WP_030820966.1">
    <property type="nucleotide sequence ID" value="NZ_JBFBKA010000040.1"/>
</dbReference>
<protein>
    <recommendedName>
        <fullName evidence="5">DUF3618 domain-containing protein</fullName>
    </recommendedName>
</protein>
<dbReference type="Pfam" id="PF12277">
    <property type="entry name" value="DUF3618"/>
    <property type="match status" value="1"/>
</dbReference>
<name>A0A0M8QNB7_9ACTN</name>
<keyword evidence="2" id="KW-1133">Transmembrane helix</keyword>